<feature type="domain" description="STAS" evidence="3">
    <location>
        <begin position="10"/>
        <end position="119"/>
    </location>
</feature>
<evidence type="ECO:0000259" key="3">
    <source>
        <dbReference type="PROSITE" id="PS50801"/>
    </source>
</evidence>
<evidence type="ECO:0000313" key="5">
    <source>
        <dbReference type="Proteomes" id="UP001500416"/>
    </source>
</evidence>
<proteinExistence type="inferred from homology"/>
<dbReference type="InterPro" id="IPR036513">
    <property type="entry name" value="STAS_dom_sf"/>
</dbReference>
<dbReference type="Gene3D" id="3.30.750.24">
    <property type="entry name" value="STAS domain"/>
    <property type="match status" value="1"/>
</dbReference>
<comment type="similarity">
    <text evidence="1 2">Belongs to the anti-sigma-factor antagonist family.</text>
</comment>
<accession>A0ABN0UFQ8</accession>
<dbReference type="EMBL" id="BAAABU010000016">
    <property type="protein sequence ID" value="GAA0248592.1"/>
    <property type="molecule type" value="Genomic_DNA"/>
</dbReference>
<comment type="caution">
    <text evidence="4">The sequence shown here is derived from an EMBL/GenBank/DDBJ whole genome shotgun (WGS) entry which is preliminary data.</text>
</comment>
<dbReference type="SUPFAM" id="SSF52091">
    <property type="entry name" value="SpoIIaa-like"/>
    <property type="match status" value="1"/>
</dbReference>
<evidence type="ECO:0000313" key="4">
    <source>
        <dbReference type="EMBL" id="GAA0248592.1"/>
    </source>
</evidence>
<evidence type="ECO:0000256" key="1">
    <source>
        <dbReference type="ARBA" id="ARBA00009013"/>
    </source>
</evidence>
<reference evidence="4 5" key="1">
    <citation type="journal article" date="2019" name="Int. J. Syst. Evol. Microbiol.">
        <title>The Global Catalogue of Microorganisms (GCM) 10K type strain sequencing project: providing services to taxonomists for standard genome sequencing and annotation.</title>
        <authorList>
            <consortium name="The Broad Institute Genomics Platform"/>
            <consortium name="The Broad Institute Genome Sequencing Center for Infectious Disease"/>
            <person name="Wu L."/>
            <person name="Ma J."/>
        </authorList>
    </citation>
    <scope>NUCLEOTIDE SEQUENCE [LARGE SCALE GENOMIC DNA]</scope>
    <source>
        <strain evidence="4 5">JCM 3380</strain>
    </source>
</reference>
<dbReference type="NCBIfam" id="TIGR00377">
    <property type="entry name" value="ant_ant_sig"/>
    <property type="match status" value="1"/>
</dbReference>
<name>A0ABN0UFQ8_9PSEU</name>
<dbReference type="Proteomes" id="UP001500416">
    <property type="component" value="Unassembled WGS sequence"/>
</dbReference>
<keyword evidence="5" id="KW-1185">Reference proteome</keyword>
<protein>
    <recommendedName>
        <fullName evidence="2">Anti-sigma factor antagonist</fullName>
    </recommendedName>
</protein>
<evidence type="ECO:0000256" key="2">
    <source>
        <dbReference type="RuleBase" id="RU003749"/>
    </source>
</evidence>
<dbReference type="RefSeq" id="WP_343936873.1">
    <property type="nucleotide sequence ID" value="NZ_BAAABU010000016.1"/>
</dbReference>
<dbReference type="PANTHER" id="PTHR33495">
    <property type="entry name" value="ANTI-SIGMA FACTOR ANTAGONIST TM_1081-RELATED-RELATED"/>
    <property type="match status" value="1"/>
</dbReference>
<organism evidence="4 5">
    <name type="scientific">Saccharothrix mutabilis subsp. mutabilis</name>
    <dbReference type="NCBI Taxonomy" id="66855"/>
    <lineage>
        <taxon>Bacteria</taxon>
        <taxon>Bacillati</taxon>
        <taxon>Actinomycetota</taxon>
        <taxon>Actinomycetes</taxon>
        <taxon>Pseudonocardiales</taxon>
        <taxon>Pseudonocardiaceae</taxon>
        <taxon>Saccharothrix</taxon>
    </lineage>
</organism>
<sequence>MPLDRQHPDVAVRTTRRRGVVFAHVRGEVDTANYDVVRAELLGCLDNGSTALVVDLADVEFFGSMGIAVLVEVREHVDRLGMGFAVAAGHRVVVNPMRVTQVERLLTLRPTLEDAIAAVERPREGGFSWWSP</sequence>
<dbReference type="InterPro" id="IPR003658">
    <property type="entry name" value="Anti-sigma_ant"/>
</dbReference>
<dbReference type="Pfam" id="PF01740">
    <property type="entry name" value="STAS"/>
    <property type="match status" value="1"/>
</dbReference>
<dbReference type="PROSITE" id="PS50801">
    <property type="entry name" value="STAS"/>
    <property type="match status" value="1"/>
</dbReference>
<gene>
    <name evidence="4" type="ORF">GCM10010492_55600</name>
</gene>
<dbReference type="PANTHER" id="PTHR33495:SF2">
    <property type="entry name" value="ANTI-SIGMA FACTOR ANTAGONIST TM_1081-RELATED"/>
    <property type="match status" value="1"/>
</dbReference>
<dbReference type="CDD" id="cd07043">
    <property type="entry name" value="STAS_anti-anti-sigma_factors"/>
    <property type="match status" value="1"/>
</dbReference>
<dbReference type="InterPro" id="IPR002645">
    <property type="entry name" value="STAS_dom"/>
</dbReference>